<feature type="region of interest" description="Disordered" evidence="1">
    <location>
        <begin position="396"/>
        <end position="505"/>
    </location>
</feature>
<feature type="region of interest" description="Disordered" evidence="1">
    <location>
        <begin position="216"/>
        <end position="235"/>
    </location>
</feature>
<feature type="compositionally biased region" description="Basic and acidic residues" evidence="1">
    <location>
        <begin position="334"/>
        <end position="343"/>
    </location>
</feature>
<dbReference type="CDD" id="cd17470">
    <property type="entry name" value="T3SS_Flik_C"/>
    <property type="match status" value="1"/>
</dbReference>
<feature type="region of interest" description="Disordered" evidence="1">
    <location>
        <begin position="165"/>
        <end position="193"/>
    </location>
</feature>
<reference evidence="3" key="1">
    <citation type="submission" date="2021-03" db="EMBL/GenBank/DDBJ databases">
        <authorList>
            <person name="Wang G."/>
        </authorList>
    </citation>
    <scope>NUCLEOTIDE SEQUENCE</scope>
    <source>
        <strain evidence="3">KCTC 12899</strain>
    </source>
</reference>
<evidence type="ECO:0000256" key="1">
    <source>
        <dbReference type="SAM" id="MobiDB-lite"/>
    </source>
</evidence>
<feature type="region of interest" description="Disordered" evidence="1">
    <location>
        <begin position="1"/>
        <end position="20"/>
    </location>
</feature>
<dbReference type="AlphaFoldDB" id="A0A8J7U0Y5"/>
<keyword evidence="3" id="KW-0969">Cilium</keyword>
<keyword evidence="4" id="KW-1185">Reference proteome</keyword>
<proteinExistence type="predicted"/>
<feature type="region of interest" description="Disordered" evidence="1">
    <location>
        <begin position="656"/>
        <end position="747"/>
    </location>
</feature>
<gene>
    <name evidence="3" type="ORF">J3U88_03855</name>
</gene>
<dbReference type="Proteomes" id="UP000664417">
    <property type="component" value="Unassembled WGS sequence"/>
</dbReference>
<dbReference type="InterPro" id="IPR038610">
    <property type="entry name" value="FliK-like_C_sf"/>
</dbReference>
<feature type="domain" description="Flagellar hook-length control protein-like C-terminal" evidence="2">
    <location>
        <begin position="604"/>
        <end position="675"/>
    </location>
</feature>
<accession>A0A8J7U0Y5</accession>
<feature type="compositionally biased region" description="Basic and acidic residues" evidence="1">
    <location>
        <begin position="176"/>
        <end position="186"/>
    </location>
</feature>
<evidence type="ECO:0000313" key="4">
    <source>
        <dbReference type="Proteomes" id="UP000664417"/>
    </source>
</evidence>
<feature type="compositionally biased region" description="Low complexity" evidence="1">
    <location>
        <begin position="457"/>
        <end position="470"/>
    </location>
</feature>
<feature type="region of interest" description="Disordered" evidence="1">
    <location>
        <begin position="311"/>
        <end position="359"/>
    </location>
</feature>
<protein>
    <submittedName>
        <fullName evidence="3">Flagellar hook-length control protein FliK</fullName>
    </submittedName>
</protein>
<comment type="caution">
    <text evidence="3">The sequence shown here is derived from an EMBL/GenBank/DDBJ whole genome shotgun (WGS) entry which is preliminary data.</text>
</comment>
<dbReference type="Pfam" id="PF02120">
    <property type="entry name" value="Flg_hook"/>
    <property type="match status" value="1"/>
</dbReference>
<dbReference type="Gene3D" id="3.30.750.140">
    <property type="match status" value="1"/>
</dbReference>
<evidence type="ECO:0000313" key="3">
    <source>
        <dbReference type="EMBL" id="MBO1317583.1"/>
    </source>
</evidence>
<feature type="compositionally biased region" description="Basic and acidic residues" evidence="1">
    <location>
        <begin position="656"/>
        <end position="682"/>
    </location>
</feature>
<name>A0A8J7U0Y5_9BACT</name>
<dbReference type="InterPro" id="IPR021136">
    <property type="entry name" value="Flagellar_hook_control-like_C"/>
</dbReference>
<sequence length="747" mass="78150">MNVSTLGVETGTAGRRVGKKGKKTGKSLFFSLLDKAQMGSAKFAALGKAAAKSARIAGVHPKQSGLLEQLRAGRESTRHKVTQKGALIPKVSANAVKERAAAVGVTPGRLKQAGEGDHERLVGEALAYLKGEKGEEENGTGRKRKPLLSAAEDWNLGAAVVADKQAKTSKGKHGRALLEKSEDGKGKALAQGESLPVAEGKKSRVRLLKPAADADVAGLNGTQGKGTNRGRETDGLKKGAANMSLESLKLQGAEAQAPIKRSAEIASLNPAVAQKNKAAPEKKHAAKAGLFVGDLGGETTKGSRHGAALANAAKADTGSGDAQKRARAVQPVPEKAEAKKAASKEAAAPAPSLSDAQAAAGEKKGAANAAAAASAATAPKAAAGKVSVPREWQAQVDVRESREKVAVPQPRRSKQAAPVVERERPRVNGDQLAESGKKETKVTATEKPKEKAKAVETKSVTSETKVTVTEQSRSESGRGLSALRESLARVKAQDPASSQKLDQQLGGAEVRQTAWQAGDMLQAGVDQDQGGGFQFQRGAMMGRAAMEGNGGGRGVETSFAAVQAQAVERAAAMGESAASGESNLPQPAFSMLEDGMEEAYLIKPKSVTVKLKPAELGEVKITITREGDQMQAQIETQSSRTAKLIRDHQAELEQSMRERGMEFERFDVREERERQDPEEHQRQNGQQQASANGEDADQRREAFQERQAAHGADSEGDDTRAEENAAATTGPTSVGGDGGNGPLDITA</sequence>
<keyword evidence="3" id="KW-0282">Flagellum</keyword>
<organism evidence="3 4">
    <name type="scientific">Acanthopleuribacter pedis</name>
    <dbReference type="NCBI Taxonomy" id="442870"/>
    <lineage>
        <taxon>Bacteria</taxon>
        <taxon>Pseudomonadati</taxon>
        <taxon>Acidobacteriota</taxon>
        <taxon>Holophagae</taxon>
        <taxon>Acanthopleuribacterales</taxon>
        <taxon>Acanthopleuribacteraceae</taxon>
        <taxon>Acanthopleuribacter</taxon>
    </lineage>
</organism>
<feature type="compositionally biased region" description="Low complexity" evidence="1">
    <location>
        <begin position="344"/>
        <end position="359"/>
    </location>
</feature>
<dbReference type="RefSeq" id="WP_207856898.1">
    <property type="nucleotide sequence ID" value="NZ_JAFREP010000003.1"/>
</dbReference>
<feature type="compositionally biased region" description="Basic and acidic residues" evidence="1">
    <location>
        <begin position="435"/>
        <end position="456"/>
    </location>
</feature>
<evidence type="ECO:0000259" key="2">
    <source>
        <dbReference type="Pfam" id="PF02120"/>
    </source>
</evidence>
<keyword evidence="3" id="KW-0966">Cell projection</keyword>
<dbReference type="EMBL" id="JAFREP010000003">
    <property type="protein sequence ID" value="MBO1317583.1"/>
    <property type="molecule type" value="Genomic_DNA"/>
</dbReference>
<feature type="compositionally biased region" description="Basic and acidic residues" evidence="1">
    <location>
        <begin position="696"/>
        <end position="708"/>
    </location>
</feature>